<organism evidence="1 2">
    <name type="scientific">Xanthobacter aminoxidans</name>
    <dbReference type="NCBI Taxonomy" id="186280"/>
    <lineage>
        <taxon>Bacteria</taxon>
        <taxon>Pseudomonadati</taxon>
        <taxon>Pseudomonadota</taxon>
        <taxon>Alphaproteobacteria</taxon>
        <taxon>Hyphomicrobiales</taxon>
        <taxon>Xanthobacteraceae</taxon>
        <taxon>Xanthobacter</taxon>
    </lineage>
</organism>
<keyword evidence="2" id="KW-1185">Reference proteome</keyword>
<dbReference type="EMBL" id="JBAFUR010000011">
    <property type="protein sequence ID" value="MFG1255475.1"/>
    <property type="molecule type" value="Genomic_DNA"/>
</dbReference>
<evidence type="ECO:0000313" key="1">
    <source>
        <dbReference type="EMBL" id="MFG1255475.1"/>
    </source>
</evidence>
<evidence type="ECO:0000313" key="2">
    <source>
        <dbReference type="Proteomes" id="UP001604043"/>
    </source>
</evidence>
<dbReference type="RefSeq" id="WP_394010375.1">
    <property type="nucleotide sequence ID" value="NZ_JBAFUR010000011.1"/>
</dbReference>
<name>A0ABW6ZNP9_9HYPH</name>
<proteinExistence type="predicted"/>
<gene>
    <name evidence="1" type="ORF">V5F30_24905</name>
</gene>
<comment type="caution">
    <text evidence="1">The sequence shown here is derived from an EMBL/GenBank/DDBJ whole genome shotgun (WGS) entry which is preliminary data.</text>
</comment>
<dbReference type="Proteomes" id="UP001604043">
    <property type="component" value="Unassembled WGS sequence"/>
</dbReference>
<protein>
    <submittedName>
        <fullName evidence="1">Uncharacterized protein</fullName>
    </submittedName>
</protein>
<accession>A0ABW6ZNP9</accession>
<reference evidence="1 2" key="1">
    <citation type="submission" date="2024-02" db="EMBL/GenBank/DDBJ databases">
        <title>Expansion and revision of Xanthobacter and proposal of Roseixanthobacter gen. nov.</title>
        <authorList>
            <person name="Soltysiak M.P.M."/>
            <person name="Jalihal A."/>
            <person name="Ory A."/>
            <person name="Chrisophersen C."/>
            <person name="Lee A.D."/>
            <person name="Boulton J."/>
            <person name="Springer M."/>
        </authorList>
    </citation>
    <scope>NUCLEOTIDE SEQUENCE [LARGE SCALE GENOMIC DNA]</scope>
    <source>
        <strain evidence="1 2">CB5</strain>
    </source>
</reference>
<sequence length="80" mass="9044">MKPDWKRPLARVLRLKGGEELRTLRDAGEFAQRRWGQVRKSAAIQHTVELLMRAAETGDAGDIAEATAQLEHTLVSRHEI</sequence>